<dbReference type="SMART" id="SM00175">
    <property type="entry name" value="RAB"/>
    <property type="match status" value="1"/>
</dbReference>
<evidence type="ECO:0000256" key="3">
    <source>
        <dbReference type="ARBA" id="ARBA00023134"/>
    </source>
</evidence>
<dbReference type="Proteomes" id="UP000225706">
    <property type="component" value="Unassembled WGS sequence"/>
</dbReference>
<dbReference type="EMBL" id="LSMT01000401">
    <property type="protein sequence ID" value="PFX18622.1"/>
    <property type="molecule type" value="Genomic_DNA"/>
</dbReference>
<dbReference type="InterPro" id="IPR001806">
    <property type="entry name" value="Small_GTPase"/>
</dbReference>
<dbReference type="PANTHER" id="PTHR47981:SF39">
    <property type="entry name" value="RAS-RELATED PROTEIN RAB"/>
    <property type="match status" value="1"/>
</dbReference>
<dbReference type="GO" id="GO:0005525">
    <property type="term" value="F:GTP binding"/>
    <property type="evidence" value="ECO:0007669"/>
    <property type="project" value="UniProtKB-KW"/>
</dbReference>
<dbReference type="GO" id="GO:0045335">
    <property type="term" value="C:phagocytic vesicle"/>
    <property type="evidence" value="ECO:0007669"/>
    <property type="project" value="TreeGrafter"/>
</dbReference>
<name>A0A2B4RQV9_STYPI</name>
<organism evidence="4 5">
    <name type="scientific">Stylophora pistillata</name>
    <name type="common">Smooth cauliflower coral</name>
    <dbReference type="NCBI Taxonomy" id="50429"/>
    <lineage>
        <taxon>Eukaryota</taxon>
        <taxon>Metazoa</taxon>
        <taxon>Cnidaria</taxon>
        <taxon>Anthozoa</taxon>
        <taxon>Hexacorallia</taxon>
        <taxon>Scleractinia</taxon>
        <taxon>Astrocoeniina</taxon>
        <taxon>Pocilloporidae</taxon>
        <taxon>Stylophora</taxon>
    </lineage>
</organism>
<dbReference type="GO" id="GO:0003924">
    <property type="term" value="F:GTPase activity"/>
    <property type="evidence" value="ECO:0007669"/>
    <property type="project" value="InterPro"/>
</dbReference>
<protein>
    <submittedName>
        <fullName evidence="4">Ras-related protein Rab-32A</fullName>
    </submittedName>
</protein>
<dbReference type="PANTHER" id="PTHR47981">
    <property type="entry name" value="RAB FAMILY"/>
    <property type="match status" value="1"/>
</dbReference>
<evidence type="ECO:0000256" key="1">
    <source>
        <dbReference type="ARBA" id="ARBA00006270"/>
    </source>
</evidence>
<keyword evidence="3" id="KW-0342">GTP-binding</keyword>
<dbReference type="GO" id="GO:0090385">
    <property type="term" value="P:phagosome-lysosome fusion"/>
    <property type="evidence" value="ECO:0007669"/>
    <property type="project" value="TreeGrafter"/>
</dbReference>
<dbReference type="PROSITE" id="PS51419">
    <property type="entry name" value="RAB"/>
    <property type="match status" value="1"/>
</dbReference>
<dbReference type="GO" id="GO:0008333">
    <property type="term" value="P:endosome to lysosome transport"/>
    <property type="evidence" value="ECO:0007669"/>
    <property type="project" value="TreeGrafter"/>
</dbReference>
<accession>A0A2B4RQV9</accession>
<gene>
    <name evidence="4" type="primary">rab32A</name>
    <name evidence="4" type="ORF">AWC38_SpisGene17003</name>
</gene>
<dbReference type="GO" id="GO:0005764">
    <property type="term" value="C:lysosome"/>
    <property type="evidence" value="ECO:0007669"/>
    <property type="project" value="TreeGrafter"/>
</dbReference>
<evidence type="ECO:0000256" key="2">
    <source>
        <dbReference type="ARBA" id="ARBA00022741"/>
    </source>
</evidence>
<dbReference type="OrthoDB" id="5955692at2759"/>
<dbReference type="Pfam" id="PF00071">
    <property type="entry name" value="Ras"/>
    <property type="match status" value="1"/>
</dbReference>
<dbReference type="AlphaFoldDB" id="A0A2B4RQV9"/>
<reference evidence="5" key="1">
    <citation type="journal article" date="2017" name="bioRxiv">
        <title>Comparative analysis of the genomes of Stylophora pistillata and Acropora digitifera provides evidence for extensive differences between species of corals.</title>
        <authorList>
            <person name="Voolstra C.R."/>
            <person name="Li Y."/>
            <person name="Liew Y.J."/>
            <person name="Baumgarten S."/>
            <person name="Zoccola D."/>
            <person name="Flot J.-F."/>
            <person name="Tambutte S."/>
            <person name="Allemand D."/>
            <person name="Aranda M."/>
        </authorList>
    </citation>
    <scope>NUCLEOTIDE SEQUENCE [LARGE SCALE GENOMIC DNA]</scope>
</reference>
<dbReference type="GO" id="GO:0005770">
    <property type="term" value="C:late endosome"/>
    <property type="evidence" value="ECO:0007669"/>
    <property type="project" value="TreeGrafter"/>
</dbReference>
<dbReference type="InterPro" id="IPR027417">
    <property type="entry name" value="P-loop_NTPase"/>
</dbReference>
<evidence type="ECO:0000313" key="4">
    <source>
        <dbReference type="EMBL" id="PFX18622.1"/>
    </source>
</evidence>
<comment type="similarity">
    <text evidence="1">Belongs to the small GTPase superfamily. Rab family.</text>
</comment>
<sequence>MAAPEKNEINEPASNMELKTFQANFRTLSQEEGMEEDCQKNPLKIICVGDFTGGVRTKGIFIKDYLGIKPTIRCHPFTCVDFYLKKVEWQKPDHCSRNSIVVQLCDIAEMERFSAMTKVFFKHSQGAMVFWGPHNPSSLAGALQWRRKIKEDVSLSIPCVLVTDNVTDSCVSSIKWIGPGKIFESELALDQFCKDNSFVNHFELTARDWVSGEKSVFGQAVNCLLDEILQSEKKEQSCVEPTSQSVVFEEVDEICLRRLGRDVEMKTFTTNEELAVREIQSDRLGNIIVKILCIGGVGNIGVFVHDYLQVTPPVRGFRPPALFVDYYLKKMKWLRNQTEKPIFINLQILEIGELGRFSSLWKILSKECLGVLVFWEALRPSSLTKAIKWRKMVMEDCPSVPCLLVTDNLGKELLQWIGAGKTFESELALDQFCKDHGFVNHFEIASRDWVSGEKSVFGQAVNCLLKETFQSEQREEETSM</sequence>
<dbReference type="Gene3D" id="3.40.50.300">
    <property type="entry name" value="P-loop containing nucleotide triphosphate hydrolases"/>
    <property type="match status" value="2"/>
</dbReference>
<keyword evidence="2" id="KW-0547">Nucleotide-binding</keyword>
<proteinExistence type="inferred from homology"/>
<comment type="caution">
    <text evidence="4">The sequence shown here is derived from an EMBL/GenBank/DDBJ whole genome shotgun (WGS) entry which is preliminary data.</text>
</comment>
<evidence type="ECO:0000313" key="5">
    <source>
        <dbReference type="Proteomes" id="UP000225706"/>
    </source>
</evidence>
<dbReference type="STRING" id="50429.A0A2B4RQV9"/>
<dbReference type="SUPFAM" id="SSF52540">
    <property type="entry name" value="P-loop containing nucleoside triphosphate hydrolases"/>
    <property type="match status" value="2"/>
</dbReference>
<keyword evidence="5" id="KW-1185">Reference proteome</keyword>